<evidence type="ECO:0000313" key="3">
    <source>
        <dbReference type="Proteomes" id="UP001140094"/>
    </source>
</evidence>
<sequence length="439" mass="49103">MDNATYRGFVATTDDALLLFEACRQNILPRRKHRLNENERNKITSGSIFVWDETESGIRRWTDGRRWSPSRVTGCFLSYIELKPRLHEREHSTVRVSYKHSYSGVPDMPMEDGLVKKSLSLFTTDGHKLHLICYYRKEDVDGGLLTEPSRDSRLRSITIPKGLYPDFLSDIACVEPPHSLPAKKRRISAAPAADGQTPLGTSISHPHLPMLLPRPSPSQNQQLSATGYRRMTMVDRHPGRLKHNQIGLAHTIQGVPMMTSPHQRHIMPMMSHTAPIPSYQMTPARPVLQQQQYGNVPNALVSPGHPSSAHVRINYLPNYRSQSNPVPQENDAVMFHPLSAPSGSPTYKRKNMADADATLEFPTSATSSSSSIGSSDKSSMKLPSVSELLGSIDRKRKLTSSEESSKYHPAGLAQTAHTRYTNNVWDCRQPSEDIPSFAH</sequence>
<gene>
    <name evidence="2" type="primary">PTH2_2</name>
    <name evidence="2" type="ORF">H4R20_003165</name>
</gene>
<feature type="region of interest" description="Disordered" evidence="1">
    <location>
        <begin position="393"/>
        <end position="412"/>
    </location>
</feature>
<dbReference type="PANTHER" id="PTHR28027:SF1">
    <property type="entry name" value="CAMP INDEPENDENT REGULATORY PROTEIN (AFU_ORTHOLOGUE AFUA_3G09640)"/>
    <property type="match status" value="1"/>
</dbReference>
<dbReference type="Pfam" id="PF09729">
    <property type="entry name" value="Gti1_Pac2"/>
    <property type="match status" value="1"/>
</dbReference>
<dbReference type="AlphaFoldDB" id="A0A9W8HU80"/>
<comment type="caution">
    <text evidence="2">The sequence shown here is derived from an EMBL/GenBank/DDBJ whole genome shotgun (WGS) entry which is preliminary data.</text>
</comment>
<protein>
    <submittedName>
        <fullName evidence="2">Gluconate transport-inducing protein</fullName>
    </submittedName>
</protein>
<dbReference type="GO" id="GO:0003677">
    <property type="term" value="F:DNA binding"/>
    <property type="evidence" value="ECO:0007669"/>
    <property type="project" value="TreeGrafter"/>
</dbReference>
<feature type="compositionally biased region" description="Low complexity" evidence="1">
    <location>
        <begin position="364"/>
        <end position="377"/>
    </location>
</feature>
<accession>A0A9W8HU80</accession>
<feature type="region of interest" description="Disordered" evidence="1">
    <location>
        <begin position="359"/>
        <end position="381"/>
    </location>
</feature>
<organism evidence="2 3">
    <name type="scientific">Coemansia guatemalensis</name>
    <dbReference type="NCBI Taxonomy" id="2761395"/>
    <lineage>
        <taxon>Eukaryota</taxon>
        <taxon>Fungi</taxon>
        <taxon>Fungi incertae sedis</taxon>
        <taxon>Zoopagomycota</taxon>
        <taxon>Kickxellomycotina</taxon>
        <taxon>Kickxellomycetes</taxon>
        <taxon>Kickxellales</taxon>
        <taxon>Kickxellaceae</taxon>
        <taxon>Coemansia</taxon>
    </lineage>
</organism>
<feature type="region of interest" description="Disordered" evidence="1">
    <location>
        <begin position="186"/>
        <end position="223"/>
    </location>
</feature>
<dbReference type="InterPro" id="IPR018608">
    <property type="entry name" value="Gti1/Pac2"/>
</dbReference>
<evidence type="ECO:0000313" key="2">
    <source>
        <dbReference type="EMBL" id="KAJ2802734.1"/>
    </source>
</evidence>
<keyword evidence="3" id="KW-1185">Reference proteome</keyword>
<dbReference type="PANTHER" id="PTHR28027">
    <property type="entry name" value="TRANSCRIPTIONAL REGULATOR MIT1"/>
    <property type="match status" value="1"/>
</dbReference>
<dbReference type="OrthoDB" id="5572844at2759"/>
<reference evidence="2" key="1">
    <citation type="submission" date="2022-07" db="EMBL/GenBank/DDBJ databases">
        <title>Phylogenomic reconstructions and comparative analyses of Kickxellomycotina fungi.</title>
        <authorList>
            <person name="Reynolds N.K."/>
            <person name="Stajich J.E."/>
            <person name="Barry K."/>
            <person name="Grigoriev I.V."/>
            <person name="Crous P."/>
            <person name="Smith M.E."/>
        </authorList>
    </citation>
    <scope>NUCLEOTIDE SEQUENCE</scope>
    <source>
        <strain evidence="2">NRRL 1565</strain>
    </source>
</reference>
<name>A0A9W8HU80_9FUNG</name>
<dbReference type="Proteomes" id="UP001140094">
    <property type="component" value="Unassembled WGS sequence"/>
</dbReference>
<dbReference type="EMBL" id="JANBUO010000617">
    <property type="protein sequence ID" value="KAJ2802734.1"/>
    <property type="molecule type" value="Genomic_DNA"/>
</dbReference>
<proteinExistence type="predicted"/>
<evidence type="ECO:0000256" key="1">
    <source>
        <dbReference type="SAM" id="MobiDB-lite"/>
    </source>
</evidence>